<dbReference type="EMBL" id="VUJU01004224">
    <property type="protein sequence ID" value="KAF0755136.1"/>
    <property type="molecule type" value="Genomic_DNA"/>
</dbReference>
<evidence type="ECO:0000313" key="2">
    <source>
        <dbReference type="EMBL" id="KAF0755136.1"/>
    </source>
</evidence>
<reference evidence="2 3" key="1">
    <citation type="submission" date="2019-08" db="EMBL/GenBank/DDBJ databases">
        <title>Whole genome of Aphis craccivora.</title>
        <authorList>
            <person name="Voronova N.V."/>
            <person name="Shulinski R.S."/>
            <person name="Bandarenka Y.V."/>
            <person name="Zhorov D.G."/>
            <person name="Warner D."/>
        </authorList>
    </citation>
    <scope>NUCLEOTIDE SEQUENCE [LARGE SCALE GENOMIC DNA]</scope>
    <source>
        <strain evidence="2">180601</strain>
        <tissue evidence="2">Whole Body</tissue>
    </source>
</reference>
<dbReference type="Proteomes" id="UP000478052">
    <property type="component" value="Unassembled WGS sequence"/>
</dbReference>
<proteinExistence type="predicted"/>
<sequence>MLASNVNCKKSEDSVAKQDISKLIELKVFKRKVYWRKIIPPSGGAVCKKKWPHLRSLQFLDDVVLCKKHTTDSISSTCEEFDIDEPPRRKKKLLMKDHMSDLIDELKNSRPIPPTPPKPEQRNEDRGFVHI</sequence>
<evidence type="ECO:0000256" key="1">
    <source>
        <dbReference type="SAM" id="MobiDB-lite"/>
    </source>
</evidence>
<organism evidence="2 3">
    <name type="scientific">Aphis craccivora</name>
    <name type="common">Cowpea aphid</name>
    <dbReference type="NCBI Taxonomy" id="307492"/>
    <lineage>
        <taxon>Eukaryota</taxon>
        <taxon>Metazoa</taxon>
        <taxon>Ecdysozoa</taxon>
        <taxon>Arthropoda</taxon>
        <taxon>Hexapoda</taxon>
        <taxon>Insecta</taxon>
        <taxon>Pterygota</taxon>
        <taxon>Neoptera</taxon>
        <taxon>Paraneoptera</taxon>
        <taxon>Hemiptera</taxon>
        <taxon>Sternorrhyncha</taxon>
        <taxon>Aphidomorpha</taxon>
        <taxon>Aphidoidea</taxon>
        <taxon>Aphididae</taxon>
        <taxon>Aphidini</taxon>
        <taxon>Aphis</taxon>
        <taxon>Aphis</taxon>
    </lineage>
</organism>
<comment type="caution">
    <text evidence="2">The sequence shown here is derived from an EMBL/GenBank/DDBJ whole genome shotgun (WGS) entry which is preliminary data.</text>
</comment>
<feature type="compositionally biased region" description="Basic and acidic residues" evidence="1">
    <location>
        <begin position="119"/>
        <end position="131"/>
    </location>
</feature>
<dbReference type="AlphaFoldDB" id="A0A6G0YGE2"/>
<accession>A0A6G0YGE2</accession>
<keyword evidence="3" id="KW-1185">Reference proteome</keyword>
<name>A0A6G0YGE2_APHCR</name>
<feature type="region of interest" description="Disordered" evidence="1">
    <location>
        <begin position="103"/>
        <end position="131"/>
    </location>
</feature>
<gene>
    <name evidence="2" type="ORF">FWK35_00018758</name>
</gene>
<evidence type="ECO:0000313" key="3">
    <source>
        <dbReference type="Proteomes" id="UP000478052"/>
    </source>
</evidence>
<protein>
    <submittedName>
        <fullName evidence="2">MADF domain-containing protein</fullName>
    </submittedName>
</protein>